<evidence type="ECO:0000313" key="2">
    <source>
        <dbReference type="Proteomes" id="UP000076625"/>
    </source>
</evidence>
<dbReference type="EMBL" id="LQQU01000003">
    <property type="protein sequence ID" value="KZE35114.1"/>
    <property type="molecule type" value="Genomic_DNA"/>
</dbReference>
<sequence>MASRPAFVRRKSRWLIALALLPLWLLLAAAVAAYAYGLRARGLGWQDGPVLTQWRWLQDDGCVQAQGESLRITRWRPLTVDAPSMTLFACKPVAAVPTAPPWTPPFDLSIGALSAPGLPPMAVAIRQREQRWQARARHQRSEAVAVYDRMSGRWSAQGRIQAGDIAPGFVGALTFTGKGSWRGNRLDGAFRAQGRQLGHGKLARRTGATFEAGVAAGRWRLLATLDAPLALGDGWSLEASQALHASGDPGGVTALSLDLRAAGPQGSVRLSLDTEGTGVARGQGMLTLAGPGLAGTVPLRWNRQALDLLPATLTLPEGLSLSWPRPLALPLAPSGESSISAELRHGELRLKSVDSLLSWQQARWHWQGRLELTGRTAGHALSGAWQGRIDAAGPAGEPARLTVSGTDLLLSLHLPVAGLRAPHWPVHARFSGRYRGAPLSGTLSARHERGRWEGVVEGSVRSPLHSRGGTVSVSARWHGRETQWFLASGSRATVAEGLIGDVLLKPVVVSAVTPLRLTPTGASGTLRLDTDGAVAARWGLPAVTGQVAIAGRQGRARLRVPAWQTELALTATRVGSGRKTGAEGTLEIATPLSAAMSRGLGVTLQQGRLEGQGRWQWRDELRLQGDVSVSGLALDWGSIRASGGKGRVHIERRDDGLSLSSNGPVTLAELQVGTLLRDVRMTVQSDLSTWHFTDVQAGVLGGRLEAAALQWPSLRYQPVTISRIDLAEVAALQNDPEPTVRLAGRVGGVLPLRLTKDSLALQGGRLSHEGPLLLKVRPSAGVGAIKDSHHTAGLALNALSELAIHDLQARLDMSPDGWLDAAVTIKGQNPQQGSLPVILNYTHRENVLELLRSLRIGDEISRRIMERKPVDGSR</sequence>
<dbReference type="Pfam" id="PF11739">
    <property type="entry name" value="YdbH-like"/>
    <property type="match status" value="1"/>
</dbReference>
<dbReference type="RefSeq" id="WP_066609535.1">
    <property type="nucleotide sequence ID" value="NZ_LQQU01000003.1"/>
</dbReference>
<organism evidence="1 2">
    <name type="scientific">Crenobacter luteus</name>
    <dbReference type="NCBI Taxonomy" id="1452487"/>
    <lineage>
        <taxon>Bacteria</taxon>
        <taxon>Pseudomonadati</taxon>
        <taxon>Pseudomonadota</taxon>
        <taxon>Betaproteobacteria</taxon>
        <taxon>Neisseriales</taxon>
        <taxon>Neisseriaceae</taxon>
        <taxon>Crenobacter</taxon>
    </lineage>
</organism>
<dbReference type="AlphaFoldDB" id="A0A165G4U8"/>
<reference evidence="2" key="1">
    <citation type="submission" date="2016-01" db="EMBL/GenBank/DDBJ databases">
        <title>Draft genome of Chromobacterium sp. F49.</title>
        <authorList>
            <person name="Hong K.W."/>
        </authorList>
    </citation>
    <scope>NUCLEOTIDE SEQUENCE [LARGE SCALE GENOMIC DNA]</scope>
    <source>
        <strain evidence="2">CN10</strain>
    </source>
</reference>
<dbReference type="OrthoDB" id="9759996at2"/>
<evidence type="ECO:0000313" key="1">
    <source>
        <dbReference type="EMBL" id="KZE35114.1"/>
    </source>
</evidence>
<protein>
    <submittedName>
        <fullName evidence="1">C4-dicarboxylate ABC transporter</fullName>
    </submittedName>
</protein>
<keyword evidence="2" id="KW-1185">Reference proteome</keyword>
<dbReference type="STRING" id="1452487.AVW16_04840"/>
<dbReference type="Proteomes" id="UP000076625">
    <property type="component" value="Unassembled WGS sequence"/>
</dbReference>
<gene>
    <name evidence="1" type="ORF">AVW16_04840</name>
</gene>
<accession>A0A165G4U8</accession>
<proteinExistence type="predicted"/>
<dbReference type="InterPro" id="IPR021730">
    <property type="entry name" value="YdbH"/>
</dbReference>
<comment type="caution">
    <text evidence="1">The sequence shown here is derived from an EMBL/GenBank/DDBJ whole genome shotgun (WGS) entry which is preliminary data.</text>
</comment>
<name>A0A165G4U8_9NEIS</name>